<protein>
    <recommendedName>
        <fullName evidence="1">Reverse transcriptase domain-containing protein</fullName>
    </recommendedName>
</protein>
<evidence type="ECO:0000313" key="2">
    <source>
        <dbReference type="EMBL" id="CAB3993741.1"/>
    </source>
</evidence>
<feature type="domain" description="Reverse transcriptase" evidence="1">
    <location>
        <begin position="3"/>
        <end position="138"/>
    </location>
</feature>
<proteinExistence type="predicted"/>
<dbReference type="InterPro" id="IPR043502">
    <property type="entry name" value="DNA/RNA_pol_sf"/>
</dbReference>
<evidence type="ECO:0000259" key="1">
    <source>
        <dbReference type="Pfam" id="PF00078"/>
    </source>
</evidence>
<gene>
    <name evidence="2" type="ORF">PACLA_8A050620</name>
</gene>
<dbReference type="OrthoDB" id="416454at2759"/>
<dbReference type="SUPFAM" id="SSF56672">
    <property type="entry name" value="DNA/RNA polymerases"/>
    <property type="match status" value="1"/>
</dbReference>
<organism evidence="2 3">
    <name type="scientific">Paramuricea clavata</name>
    <name type="common">Red gorgonian</name>
    <name type="synonym">Violescent sea-whip</name>
    <dbReference type="NCBI Taxonomy" id="317549"/>
    <lineage>
        <taxon>Eukaryota</taxon>
        <taxon>Metazoa</taxon>
        <taxon>Cnidaria</taxon>
        <taxon>Anthozoa</taxon>
        <taxon>Octocorallia</taxon>
        <taxon>Malacalcyonacea</taxon>
        <taxon>Plexauridae</taxon>
        <taxon>Paramuricea</taxon>
    </lineage>
</organism>
<keyword evidence="3" id="KW-1185">Reference proteome</keyword>
<dbReference type="AlphaFoldDB" id="A0A6S7HD58"/>
<evidence type="ECO:0000313" key="3">
    <source>
        <dbReference type="Proteomes" id="UP001152795"/>
    </source>
</evidence>
<dbReference type="InterPro" id="IPR000477">
    <property type="entry name" value="RT_dom"/>
</dbReference>
<sequence length="150" mass="17175">MERVVHAKLATHLDQLGFLYPHRYGFRRRHSTVQAIEQMNKWAVEAMEEKELTGFLFDDISKAFDSLNHKVLLGKLEHIGLFRSALKWFKSYIVDRWQCVGVKGELSETLHIDLGGTQGSIMGPLLLNVIYVNSLSKASAKIKVSHEFVY</sequence>
<reference evidence="2" key="1">
    <citation type="submission" date="2020-04" db="EMBL/GenBank/DDBJ databases">
        <authorList>
            <person name="Alioto T."/>
            <person name="Alioto T."/>
            <person name="Gomez Garrido J."/>
        </authorList>
    </citation>
    <scope>NUCLEOTIDE SEQUENCE</scope>
    <source>
        <strain evidence="2">A484AB</strain>
    </source>
</reference>
<accession>A0A6S7HD58</accession>
<dbReference type="EMBL" id="CACRXK020002322">
    <property type="protein sequence ID" value="CAB3993741.1"/>
    <property type="molecule type" value="Genomic_DNA"/>
</dbReference>
<dbReference type="PANTHER" id="PTHR33332">
    <property type="entry name" value="REVERSE TRANSCRIPTASE DOMAIN-CONTAINING PROTEIN"/>
    <property type="match status" value="1"/>
</dbReference>
<comment type="caution">
    <text evidence="2">The sequence shown here is derived from an EMBL/GenBank/DDBJ whole genome shotgun (WGS) entry which is preliminary data.</text>
</comment>
<dbReference type="Proteomes" id="UP001152795">
    <property type="component" value="Unassembled WGS sequence"/>
</dbReference>
<name>A0A6S7HD58_PARCT</name>
<dbReference type="Pfam" id="PF00078">
    <property type="entry name" value="RVT_1"/>
    <property type="match status" value="1"/>
</dbReference>